<dbReference type="InterPro" id="IPR036186">
    <property type="entry name" value="Serpin_sf"/>
</dbReference>
<dbReference type="InterPro" id="IPR000215">
    <property type="entry name" value="Serpin_fam"/>
</dbReference>
<dbReference type="SUPFAM" id="SSF56574">
    <property type="entry name" value="Serpins"/>
    <property type="match status" value="1"/>
</dbReference>
<dbReference type="InterPro" id="IPR042185">
    <property type="entry name" value="Serpin_sf_2"/>
</dbReference>
<organism evidence="6 7">
    <name type="scientific">Rhynchospora breviuscula</name>
    <dbReference type="NCBI Taxonomy" id="2022672"/>
    <lineage>
        <taxon>Eukaryota</taxon>
        <taxon>Viridiplantae</taxon>
        <taxon>Streptophyta</taxon>
        <taxon>Embryophyta</taxon>
        <taxon>Tracheophyta</taxon>
        <taxon>Spermatophyta</taxon>
        <taxon>Magnoliopsida</taxon>
        <taxon>Liliopsida</taxon>
        <taxon>Poales</taxon>
        <taxon>Cyperaceae</taxon>
        <taxon>Cyperoideae</taxon>
        <taxon>Rhynchosporeae</taxon>
        <taxon>Rhynchospora</taxon>
    </lineage>
</organism>
<dbReference type="Pfam" id="PF00079">
    <property type="entry name" value="Serpin"/>
    <property type="match status" value="1"/>
</dbReference>
<dbReference type="EMBL" id="JAMQYH010000004">
    <property type="protein sequence ID" value="KAJ1690165.1"/>
    <property type="molecule type" value="Genomic_DNA"/>
</dbReference>
<evidence type="ECO:0000313" key="6">
    <source>
        <dbReference type="EMBL" id="KAJ1690165.1"/>
    </source>
</evidence>
<dbReference type="CDD" id="cd02043">
    <property type="entry name" value="serpinP_plants"/>
    <property type="match status" value="1"/>
</dbReference>
<comment type="similarity">
    <text evidence="1 4">Belongs to the serpin family.</text>
</comment>
<keyword evidence="7" id="KW-1185">Reference proteome</keyword>
<sequence length="392" mass="42587">MDLRQSIQNQTNFSLRLAHHVSSNVARDSNLVFSPLSLHVALSLVAAGAKGPTLDQLLSFLGSGPSASDLVKLSSQIVELVLTDGSGSGGPRLAFANGVWFDQSLTLKEDFKKTVTGAFKAETRSLDFQNKASEAASEVNTWAESATEGLIKSLLEPGSVDQNTRLILTNALYFKGAWSEKFDPSETKEAEFHLLDGTTVQAPFLSSAKKQYVSSYDSFSVLKLPYNQGSNKKQFSMYVFLPSAKDGIWSLSEKIGSEPQFLDQHIPHNKVKLDKFKLPKFKVSTGFEGSKVLKGLGLELPFSGSGDMTEMVDSSVGKDLYIESIFHKAFIEVNEEGTEAAAASAAVVQLRSLFFGGPTEFVADHPFLFVIREDLTGFVVFIGHVLNPLLGA</sequence>
<name>A0A9Q0HLS8_9POAL</name>
<proteinExistence type="inferred from homology"/>
<dbReference type="Gene3D" id="2.30.39.10">
    <property type="entry name" value="Alpha-1-antitrypsin, domain 1"/>
    <property type="match status" value="1"/>
</dbReference>
<evidence type="ECO:0000256" key="3">
    <source>
        <dbReference type="ARBA" id="ARBA00022900"/>
    </source>
</evidence>
<evidence type="ECO:0000256" key="1">
    <source>
        <dbReference type="ARBA" id="ARBA00009500"/>
    </source>
</evidence>
<dbReference type="GO" id="GO:0004867">
    <property type="term" value="F:serine-type endopeptidase inhibitor activity"/>
    <property type="evidence" value="ECO:0007669"/>
    <property type="project" value="UniProtKB-KW"/>
</dbReference>
<evidence type="ECO:0000256" key="2">
    <source>
        <dbReference type="ARBA" id="ARBA00022690"/>
    </source>
</evidence>
<reference evidence="6" key="1">
    <citation type="journal article" date="2022" name="Cell">
        <title>Repeat-based holocentromeres influence genome architecture and karyotype evolution.</title>
        <authorList>
            <person name="Hofstatter P.G."/>
            <person name="Thangavel G."/>
            <person name="Lux T."/>
            <person name="Neumann P."/>
            <person name="Vondrak T."/>
            <person name="Novak P."/>
            <person name="Zhang M."/>
            <person name="Costa L."/>
            <person name="Castellani M."/>
            <person name="Scott A."/>
            <person name="Toegelov H."/>
            <person name="Fuchs J."/>
            <person name="Mata-Sucre Y."/>
            <person name="Dias Y."/>
            <person name="Vanzela A.L.L."/>
            <person name="Huettel B."/>
            <person name="Almeida C.C.S."/>
            <person name="Simkova H."/>
            <person name="Souza G."/>
            <person name="Pedrosa-Harand A."/>
            <person name="Macas J."/>
            <person name="Mayer K.F.X."/>
            <person name="Houben A."/>
            <person name="Marques A."/>
        </authorList>
    </citation>
    <scope>NUCLEOTIDE SEQUENCE</scope>
    <source>
        <strain evidence="6">RhyBre1mFocal</strain>
    </source>
</reference>
<keyword evidence="3" id="KW-0722">Serine protease inhibitor</keyword>
<dbReference type="Proteomes" id="UP001151287">
    <property type="component" value="Unassembled WGS sequence"/>
</dbReference>
<accession>A0A9Q0HLS8</accession>
<gene>
    <name evidence="6" type="ORF">LUZ63_014320</name>
</gene>
<protein>
    <recommendedName>
        <fullName evidence="5">Serpin domain-containing protein</fullName>
    </recommendedName>
</protein>
<evidence type="ECO:0000259" key="5">
    <source>
        <dbReference type="SMART" id="SM00093"/>
    </source>
</evidence>
<evidence type="ECO:0000313" key="7">
    <source>
        <dbReference type="Proteomes" id="UP001151287"/>
    </source>
</evidence>
<dbReference type="SMART" id="SM00093">
    <property type="entry name" value="SERPIN"/>
    <property type="match status" value="1"/>
</dbReference>
<feature type="domain" description="Serpin" evidence="5">
    <location>
        <begin position="13"/>
        <end position="388"/>
    </location>
</feature>
<dbReference type="GO" id="GO:0005615">
    <property type="term" value="C:extracellular space"/>
    <property type="evidence" value="ECO:0007669"/>
    <property type="project" value="InterPro"/>
</dbReference>
<dbReference type="FunFam" id="2.30.39.10:FF:000022">
    <property type="entry name" value="Os11g0230400 protein"/>
    <property type="match status" value="1"/>
</dbReference>
<dbReference type="PROSITE" id="PS00284">
    <property type="entry name" value="SERPIN"/>
    <property type="match status" value="1"/>
</dbReference>
<dbReference type="Gene3D" id="3.30.497.10">
    <property type="entry name" value="Antithrombin, subunit I, domain 2"/>
    <property type="match status" value="1"/>
</dbReference>
<dbReference type="InterPro" id="IPR023795">
    <property type="entry name" value="Serpin_CS"/>
</dbReference>
<dbReference type="PANTHER" id="PTHR11461">
    <property type="entry name" value="SERINE PROTEASE INHIBITOR, SERPIN"/>
    <property type="match status" value="1"/>
</dbReference>
<dbReference type="InterPro" id="IPR042178">
    <property type="entry name" value="Serpin_sf_1"/>
</dbReference>
<keyword evidence="2" id="KW-0646">Protease inhibitor</keyword>
<dbReference type="OrthoDB" id="1063785at2759"/>
<dbReference type="InterPro" id="IPR023796">
    <property type="entry name" value="Serpin_dom"/>
</dbReference>
<dbReference type="AlphaFoldDB" id="A0A9Q0HLS8"/>
<comment type="caution">
    <text evidence="6">The sequence shown here is derived from an EMBL/GenBank/DDBJ whole genome shotgun (WGS) entry which is preliminary data.</text>
</comment>
<evidence type="ECO:0000256" key="4">
    <source>
        <dbReference type="RuleBase" id="RU000411"/>
    </source>
</evidence>
<dbReference type="PANTHER" id="PTHR11461:SF211">
    <property type="entry name" value="GH10112P-RELATED"/>
    <property type="match status" value="1"/>
</dbReference>